<dbReference type="InterPro" id="IPR000160">
    <property type="entry name" value="GGDEF_dom"/>
</dbReference>
<dbReference type="PANTHER" id="PTHR44757:SF2">
    <property type="entry name" value="BIOFILM ARCHITECTURE MAINTENANCE PROTEIN MBAA"/>
    <property type="match status" value="1"/>
</dbReference>
<evidence type="ECO:0000259" key="3">
    <source>
        <dbReference type="PROSITE" id="PS50887"/>
    </source>
</evidence>
<dbReference type="Gene3D" id="3.20.20.450">
    <property type="entry name" value="EAL domain"/>
    <property type="match status" value="1"/>
</dbReference>
<dbReference type="SMART" id="SM00267">
    <property type="entry name" value="GGDEF"/>
    <property type="match status" value="1"/>
</dbReference>
<dbReference type="InterPro" id="IPR029787">
    <property type="entry name" value="Nucleotide_cyclase"/>
</dbReference>
<dbReference type="InterPro" id="IPR052155">
    <property type="entry name" value="Biofilm_reg_signaling"/>
</dbReference>
<feature type="domain" description="EAL" evidence="2">
    <location>
        <begin position="714"/>
        <end position="968"/>
    </location>
</feature>
<dbReference type="InterPro" id="IPR013656">
    <property type="entry name" value="PAS_4"/>
</dbReference>
<dbReference type="InterPro" id="IPR035919">
    <property type="entry name" value="EAL_sf"/>
</dbReference>
<accession>A0ABU9BBQ9</accession>
<dbReference type="Gene3D" id="3.30.450.20">
    <property type="entry name" value="PAS domain"/>
    <property type="match status" value="2"/>
</dbReference>
<dbReference type="Pfam" id="PF00563">
    <property type="entry name" value="EAL"/>
    <property type="match status" value="1"/>
</dbReference>
<feature type="transmembrane region" description="Helical" evidence="1">
    <location>
        <begin position="75"/>
        <end position="97"/>
    </location>
</feature>
<feature type="transmembrane region" description="Helical" evidence="1">
    <location>
        <begin position="181"/>
        <end position="199"/>
    </location>
</feature>
<organism evidence="4 5">
    <name type="scientific">Pseudaquabacterium rugosum</name>
    <dbReference type="NCBI Taxonomy" id="2984194"/>
    <lineage>
        <taxon>Bacteria</taxon>
        <taxon>Pseudomonadati</taxon>
        <taxon>Pseudomonadota</taxon>
        <taxon>Betaproteobacteria</taxon>
        <taxon>Burkholderiales</taxon>
        <taxon>Sphaerotilaceae</taxon>
        <taxon>Pseudaquabacterium</taxon>
    </lineage>
</organism>
<dbReference type="SUPFAM" id="SSF55073">
    <property type="entry name" value="Nucleotide cyclase"/>
    <property type="match status" value="1"/>
</dbReference>
<feature type="transmembrane region" description="Helical" evidence="1">
    <location>
        <begin position="118"/>
        <end position="143"/>
    </location>
</feature>
<dbReference type="InterPro" id="IPR000014">
    <property type="entry name" value="PAS"/>
</dbReference>
<evidence type="ECO:0000313" key="5">
    <source>
        <dbReference type="Proteomes" id="UP001368500"/>
    </source>
</evidence>
<feature type="domain" description="GGDEF" evidence="3">
    <location>
        <begin position="566"/>
        <end position="705"/>
    </location>
</feature>
<dbReference type="EMBL" id="JBBUTF010000013">
    <property type="protein sequence ID" value="MEK8027340.1"/>
    <property type="molecule type" value="Genomic_DNA"/>
</dbReference>
<protein>
    <submittedName>
        <fullName evidence="4">EAL domain-containing protein</fullName>
    </submittedName>
</protein>
<sequence length="992" mass="107141">MNWIIRWSIASALGVLAGWLGWLLQPTGTAEAPGALGLCWPVTGVALVLLMRWGPTTAAALWIGAWVGHAQGSGLWGPAAVLAAGEVAGAWAAARYLRRLPVRSRIERPEEFWLHAGVGLLGSSLVAAGGAALALCALGPMGATALPGVALSWLAGAMFGVLMIAPPALSDADEPAPARWTHRLAVPLAVMLTAAPLLAPPGLDALQALWLAPALIIGTLAIQRDATVASLAASLSAAVLSQAAAGQPPRLGSWQAWALGCGLCLLALVPAALVRRLRESEARTLRALEVAEIGVAEWQLDQGLFHATPGWHRLLGDTDPQASLSLQGWLARAHPEDREALNALLSPRDGDTVLSSPDHETRLRVGEQWRWFDVHLTVTERDSAGAPRRVIACIGDIGDRRQARERELLSANVFHHLREGLVVTDSELRVLDANPAYCRLSGLGLPALVGQVPPQLRRAAERASGTWPELWTVLRQQGQWETEFQDGGGEGTSPGRTLHLTLWSVRTPHDSPRYHVMIASDVTEQRLQRELIERQAHYDELTRLPNRARLGTLLTEAMAATERDGDLLAVCYLDLDHFKLVNQRHGHEAGDALLAELASRLRGALRHRGPSWHDTVARLGGDEFVLLLRVGSVHEARSAVQRVLRVVARPFLLGGLDEPVLMTASMGATIHPLDHHDAETLLRHADHAMYGAKQAGRNGFLFFDPESSRRSEERMLAIGRVQDALDGDELLLYYQPKVDLRAGTVVGLEALLRWNHPEYGVVPPAQFLPLIEHTGLSARVGDHVIARALDQLDQWHAQGLPLSVSVNITGRHLQESDFAQRLAELLARHERPLGNHLELEVLETAALTDIDFTSALLERCAALGVRWALDDFGTGYSTLTYLKRLPVSILKIDRSFVQNMLSDSQDRAIVEGVLQLAQTFGCEVVAEGVETPAQARALLEMGCDIGQGIGIAAPMPADAVAAWVREWKGLFAIGPAPATATPQTDGPALSGD</sequence>
<gene>
    <name evidence="4" type="ORF">AACH11_15355</name>
</gene>
<dbReference type="PANTHER" id="PTHR44757">
    <property type="entry name" value="DIGUANYLATE CYCLASE DGCP"/>
    <property type="match status" value="1"/>
</dbReference>
<evidence type="ECO:0000259" key="2">
    <source>
        <dbReference type="PROSITE" id="PS50883"/>
    </source>
</evidence>
<reference evidence="4 5" key="1">
    <citation type="submission" date="2024-04" db="EMBL/GenBank/DDBJ databases">
        <title>Novel species of the genus Ideonella isolated from streams.</title>
        <authorList>
            <person name="Lu H."/>
        </authorList>
    </citation>
    <scope>NUCLEOTIDE SEQUENCE [LARGE SCALE GENOMIC DNA]</scope>
    <source>
        <strain evidence="4 5">BYS139W</strain>
    </source>
</reference>
<dbReference type="CDD" id="cd00130">
    <property type="entry name" value="PAS"/>
    <property type="match status" value="1"/>
</dbReference>
<dbReference type="Pfam" id="PF00990">
    <property type="entry name" value="GGDEF"/>
    <property type="match status" value="1"/>
</dbReference>
<dbReference type="SMART" id="SM00052">
    <property type="entry name" value="EAL"/>
    <property type="match status" value="1"/>
</dbReference>
<name>A0ABU9BBQ9_9BURK</name>
<evidence type="ECO:0000256" key="1">
    <source>
        <dbReference type="SAM" id="Phobius"/>
    </source>
</evidence>
<dbReference type="RefSeq" id="WP_341375112.1">
    <property type="nucleotide sequence ID" value="NZ_JBBUTF010000013.1"/>
</dbReference>
<dbReference type="SUPFAM" id="SSF141868">
    <property type="entry name" value="EAL domain-like"/>
    <property type="match status" value="1"/>
</dbReference>
<feature type="transmembrane region" description="Helical" evidence="1">
    <location>
        <begin position="6"/>
        <end position="24"/>
    </location>
</feature>
<dbReference type="NCBIfam" id="TIGR00254">
    <property type="entry name" value="GGDEF"/>
    <property type="match status" value="1"/>
</dbReference>
<dbReference type="InterPro" id="IPR035965">
    <property type="entry name" value="PAS-like_dom_sf"/>
</dbReference>
<evidence type="ECO:0000313" key="4">
    <source>
        <dbReference type="EMBL" id="MEK8027340.1"/>
    </source>
</evidence>
<dbReference type="Proteomes" id="UP001368500">
    <property type="component" value="Unassembled WGS sequence"/>
</dbReference>
<comment type="caution">
    <text evidence="4">The sequence shown here is derived from an EMBL/GenBank/DDBJ whole genome shotgun (WGS) entry which is preliminary data.</text>
</comment>
<proteinExistence type="predicted"/>
<dbReference type="Pfam" id="PF08448">
    <property type="entry name" value="PAS_4"/>
    <property type="match status" value="1"/>
</dbReference>
<dbReference type="PROSITE" id="PS50883">
    <property type="entry name" value="EAL"/>
    <property type="match status" value="1"/>
</dbReference>
<feature type="transmembrane region" description="Helical" evidence="1">
    <location>
        <begin position="149"/>
        <end position="169"/>
    </location>
</feature>
<keyword evidence="1" id="KW-0472">Membrane</keyword>
<dbReference type="InterPro" id="IPR043128">
    <property type="entry name" value="Rev_trsase/Diguanyl_cyclase"/>
</dbReference>
<dbReference type="SUPFAM" id="SSF55785">
    <property type="entry name" value="PYP-like sensor domain (PAS domain)"/>
    <property type="match status" value="2"/>
</dbReference>
<dbReference type="CDD" id="cd01948">
    <property type="entry name" value="EAL"/>
    <property type="match status" value="1"/>
</dbReference>
<dbReference type="PROSITE" id="PS50887">
    <property type="entry name" value="GGDEF"/>
    <property type="match status" value="1"/>
</dbReference>
<keyword evidence="5" id="KW-1185">Reference proteome</keyword>
<dbReference type="InterPro" id="IPR001633">
    <property type="entry name" value="EAL_dom"/>
</dbReference>
<feature type="transmembrane region" description="Helical" evidence="1">
    <location>
        <begin position="36"/>
        <end position="55"/>
    </location>
</feature>
<dbReference type="CDD" id="cd01949">
    <property type="entry name" value="GGDEF"/>
    <property type="match status" value="1"/>
</dbReference>
<dbReference type="Gene3D" id="3.30.70.270">
    <property type="match status" value="1"/>
</dbReference>
<dbReference type="NCBIfam" id="TIGR00229">
    <property type="entry name" value="sensory_box"/>
    <property type="match status" value="1"/>
</dbReference>
<dbReference type="SMART" id="SM00091">
    <property type="entry name" value="PAS"/>
    <property type="match status" value="2"/>
</dbReference>
<keyword evidence="1" id="KW-0812">Transmembrane</keyword>
<keyword evidence="1" id="KW-1133">Transmembrane helix</keyword>